<dbReference type="OrthoDB" id="9763467at2"/>
<dbReference type="InterPro" id="IPR014762">
    <property type="entry name" value="DNA_mismatch_repair_CS"/>
</dbReference>
<dbReference type="InterPro" id="IPR020568">
    <property type="entry name" value="Ribosomal_Su5_D2-typ_SF"/>
</dbReference>
<dbReference type="FunFam" id="3.30.565.10:FF:000003">
    <property type="entry name" value="DNA mismatch repair endonuclease MutL"/>
    <property type="match status" value="1"/>
</dbReference>
<feature type="domain" description="DNA mismatch repair protein S5" evidence="5">
    <location>
        <begin position="208"/>
        <end position="308"/>
    </location>
</feature>
<dbReference type="RefSeq" id="WP_012963064.1">
    <property type="nucleotide sequence ID" value="NC_013799.1"/>
</dbReference>
<dbReference type="PROSITE" id="PS00058">
    <property type="entry name" value="DNA_MISMATCH_REPAIR_1"/>
    <property type="match status" value="1"/>
</dbReference>
<protein>
    <recommendedName>
        <fullName evidence="2">DNA mismatch repair protein MutL</fullName>
    </recommendedName>
</protein>
<dbReference type="CDD" id="cd16926">
    <property type="entry name" value="HATPase_MutL-MLH-PMS-like"/>
    <property type="match status" value="1"/>
</dbReference>
<evidence type="ECO:0000259" key="5">
    <source>
        <dbReference type="SMART" id="SM01340"/>
    </source>
</evidence>
<dbReference type="Pfam" id="PF13589">
    <property type="entry name" value="HATPase_c_3"/>
    <property type="match status" value="1"/>
</dbReference>
<dbReference type="EMBL" id="AP011112">
    <property type="protein sequence ID" value="BAI68881.1"/>
    <property type="molecule type" value="Genomic_DNA"/>
</dbReference>
<keyword evidence="3" id="KW-0227">DNA damage</keyword>
<dbReference type="InterPro" id="IPR014721">
    <property type="entry name" value="Ribsml_uS5_D2-typ_fold_subgr"/>
</dbReference>
<gene>
    <name evidence="6" type="primary">mutL</name>
    <name evidence="6" type="ordered locus">HTH_0417</name>
</gene>
<sequence>MFVYTLPEEVISKISAGEVIESPADCVKELVENALDASSSRIDVEMLKGGKRYICVRDNGTGIHREDVHKVVQRWTTSKIKDMSDLMSISSYGFRGEALYAISTVSKMIIKSRFFQDEIGIKMEVEGGKVINKQEIGMPVGTCVEVYDLFYNLPVRLKFLKKEDTERNKIIKLIKEYALSNWNVHFTLHSNGRKVLDLYPCEDKKERIEALFGCKFEEKSIEKNSINISLYTSLESSRGEIYLFVNSRPVHNKNLLEYIRKVVGYKKICVCYIDLPPYMVDVNVHPKKREVRIYKENIIKEMIKELFRRQEWYPFELAQERAYYLPTPVVIDIIDNTLILVRIGDYLYFFDQHLLSERILYEKTREVERSCAFAIKAGKAISKEEAKELVKAWMSLENREVCPHGRPMYYRLYLGDIYKSLDRRR</sequence>
<dbReference type="InterPro" id="IPR038973">
    <property type="entry name" value="MutL/Mlh/Pms-like"/>
</dbReference>
<evidence type="ECO:0000256" key="4">
    <source>
        <dbReference type="ARBA" id="ARBA00023204"/>
    </source>
</evidence>
<dbReference type="SUPFAM" id="SSF118116">
    <property type="entry name" value="DNA mismatch repair protein MutL"/>
    <property type="match status" value="1"/>
</dbReference>
<dbReference type="Gene3D" id="3.30.230.10">
    <property type="match status" value="1"/>
</dbReference>
<comment type="similarity">
    <text evidence="1">Belongs to the DNA mismatch repair MutL/HexB family.</text>
</comment>
<dbReference type="PANTHER" id="PTHR10073">
    <property type="entry name" value="DNA MISMATCH REPAIR PROTEIN MLH, PMS, MUTL"/>
    <property type="match status" value="1"/>
</dbReference>
<evidence type="ECO:0000256" key="2">
    <source>
        <dbReference type="ARBA" id="ARBA00021975"/>
    </source>
</evidence>
<dbReference type="KEGG" id="hth:HTH_0417"/>
<accession>D3DGC9</accession>
<dbReference type="PANTHER" id="PTHR10073:SF12">
    <property type="entry name" value="DNA MISMATCH REPAIR PROTEIN MLH1"/>
    <property type="match status" value="1"/>
</dbReference>
<keyword evidence="7" id="KW-1185">Reference proteome</keyword>
<dbReference type="Proteomes" id="UP000002574">
    <property type="component" value="Chromosome"/>
</dbReference>
<organism evidence="6 7">
    <name type="scientific">Hydrogenobacter thermophilus (strain DSM 6534 / IAM 12695 / TK-6)</name>
    <dbReference type="NCBI Taxonomy" id="608538"/>
    <lineage>
        <taxon>Bacteria</taxon>
        <taxon>Pseudomonadati</taxon>
        <taxon>Aquificota</taxon>
        <taxon>Aquificia</taxon>
        <taxon>Aquificales</taxon>
        <taxon>Aquificaceae</taxon>
        <taxon>Hydrogenobacter</taxon>
    </lineage>
</organism>
<dbReference type="GO" id="GO:0032300">
    <property type="term" value="C:mismatch repair complex"/>
    <property type="evidence" value="ECO:0007669"/>
    <property type="project" value="InterPro"/>
</dbReference>
<dbReference type="GO" id="GO:0016887">
    <property type="term" value="F:ATP hydrolysis activity"/>
    <property type="evidence" value="ECO:0007669"/>
    <property type="project" value="InterPro"/>
</dbReference>
<proteinExistence type="inferred from homology"/>
<dbReference type="GO" id="GO:0006298">
    <property type="term" value="P:mismatch repair"/>
    <property type="evidence" value="ECO:0007669"/>
    <property type="project" value="InterPro"/>
</dbReference>
<dbReference type="GO" id="GO:0140664">
    <property type="term" value="F:ATP-dependent DNA damage sensor activity"/>
    <property type="evidence" value="ECO:0007669"/>
    <property type="project" value="InterPro"/>
</dbReference>
<dbReference type="InterPro" id="IPR036890">
    <property type="entry name" value="HATPase_C_sf"/>
</dbReference>
<dbReference type="SMART" id="SM01340">
    <property type="entry name" value="DNA_mis_repair"/>
    <property type="match status" value="1"/>
</dbReference>
<keyword evidence="4" id="KW-0234">DNA repair</keyword>
<reference evidence="6 7" key="1">
    <citation type="journal article" date="2010" name="J. Bacteriol.">
        <title>Complete genome sequence of the thermophilic, obligately chemolithoautotrophic hydrogen-oxidizing bacterium Hydrogenobacter thermophilus TK-6.</title>
        <authorList>
            <person name="Arai H."/>
            <person name="Kanbe H."/>
            <person name="Ishii M."/>
            <person name="Igarashi Y."/>
        </authorList>
    </citation>
    <scope>NUCLEOTIDE SEQUENCE [LARGE SCALE GENOMIC DNA]</scope>
    <source>
        <strain evidence="7">DSM 6534 / IAM 12695 / TK-6 [Tokyo]</strain>
    </source>
</reference>
<dbReference type="eggNOG" id="COG0323">
    <property type="taxonomic scope" value="Bacteria"/>
</dbReference>
<dbReference type="KEGG" id="hte:Hydth_0416"/>
<evidence type="ECO:0000313" key="6">
    <source>
        <dbReference type="EMBL" id="BAI68881.1"/>
    </source>
</evidence>
<dbReference type="STRING" id="608538.HTH_0417"/>
<dbReference type="AlphaFoldDB" id="D3DGC9"/>
<evidence type="ECO:0000313" key="7">
    <source>
        <dbReference type="Proteomes" id="UP000002574"/>
    </source>
</evidence>
<dbReference type="NCBIfam" id="TIGR00585">
    <property type="entry name" value="mutl"/>
    <property type="match status" value="1"/>
</dbReference>
<dbReference type="InterPro" id="IPR013507">
    <property type="entry name" value="DNA_mismatch_S5_2-like"/>
</dbReference>
<dbReference type="InterPro" id="IPR042120">
    <property type="entry name" value="MutL_C_dimsub"/>
</dbReference>
<dbReference type="GO" id="GO:0030983">
    <property type="term" value="F:mismatched DNA binding"/>
    <property type="evidence" value="ECO:0007669"/>
    <property type="project" value="InterPro"/>
</dbReference>
<dbReference type="InterPro" id="IPR037198">
    <property type="entry name" value="MutL_C_sf"/>
</dbReference>
<dbReference type="Gene3D" id="3.30.565.10">
    <property type="entry name" value="Histidine kinase-like ATPase, C-terminal domain"/>
    <property type="match status" value="1"/>
</dbReference>
<dbReference type="PATRIC" id="fig|608538.5.peg.422"/>
<dbReference type="CDD" id="cd00782">
    <property type="entry name" value="MutL_Trans"/>
    <property type="match status" value="1"/>
</dbReference>
<dbReference type="Pfam" id="PF01119">
    <property type="entry name" value="DNA_mis_repair"/>
    <property type="match status" value="1"/>
</dbReference>
<evidence type="ECO:0000256" key="1">
    <source>
        <dbReference type="ARBA" id="ARBA00006082"/>
    </source>
</evidence>
<dbReference type="SUPFAM" id="SSF55874">
    <property type="entry name" value="ATPase domain of HSP90 chaperone/DNA topoisomerase II/histidine kinase"/>
    <property type="match status" value="1"/>
</dbReference>
<dbReference type="GO" id="GO:0005524">
    <property type="term" value="F:ATP binding"/>
    <property type="evidence" value="ECO:0007669"/>
    <property type="project" value="InterPro"/>
</dbReference>
<name>D3DGC9_HYDTT</name>
<dbReference type="Gene3D" id="3.30.1540.20">
    <property type="entry name" value="MutL, C-terminal domain, dimerisation subdomain"/>
    <property type="match status" value="1"/>
</dbReference>
<evidence type="ECO:0000256" key="3">
    <source>
        <dbReference type="ARBA" id="ARBA00022763"/>
    </source>
</evidence>
<dbReference type="SUPFAM" id="SSF54211">
    <property type="entry name" value="Ribosomal protein S5 domain 2-like"/>
    <property type="match status" value="1"/>
</dbReference>
<dbReference type="InterPro" id="IPR002099">
    <property type="entry name" value="MutL/Mlh/PMS"/>
</dbReference>